<name>A0A2N3RDJ5_9XANT</name>
<dbReference type="AlphaFoldDB" id="A0A2N3RDJ5"/>
<reference evidence="4 5" key="1">
    <citation type="submission" date="2017-11" db="EMBL/GenBank/DDBJ databases">
        <title>Xanthomonas prunicola sp. nov., a novel pathogen that affects nectarine (Prunus persica var. nectarine) trees.</title>
        <authorList>
            <person name="Lopez M."/>
            <person name="Lopez-Soriano P."/>
            <person name="Garita-Cambronero J."/>
            <person name="Beltran C."/>
            <person name="Taghouti G."/>
            <person name="Portier P."/>
            <person name="Cubero J."/>
            <person name="Fischer-Le Saux M."/>
            <person name="Marco-Noales E."/>
        </authorList>
    </citation>
    <scope>NUCLEOTIDE SEQUENCE [LARGE SCALE GENOMIC DNA]</scope>
    <source>
        <strain evidence="2 4">CFBP8353</strain>
        <strain evidence="3 5">CFBP8354</strain>
    </source>
</reference>
<dbReference type="Gene3D" id="1.10.1200.10">
    <property type="entry name" value="ACP-like"/>
    <property type="match status" value="1"/>
</dbReference>
<protein>
    <submittedName>
        <fullName evidence="2">Phosphopantetheine attachment site family protein</fullName>
    </submittedName>
</protein>
<evidence type="ECO:0000313" key="3">
    <source>
        <dbReference type="EMBL" id="PKV14842.1"/>
    </source>
</evidence>
<evidence type="ECO:0000313" key="4">
    <source>
        <dbReference type="Proteomes" id="UP000233720"/>
    </source>
</evidence>
<evidence type="ECO:0000313" key="5">
    <source>
        <dbReference type="Proteomes" id="UP000233748"/>
    </source>
</evidence>
<feature type="domain" description="Carrier" evidence="1">
    <location>
        <begin position="1"/>
        <end position="36"/>
    </location>
</feature>
<dbReference type="SUPFAM" id="SSF47336">
    <property type="entry name" value="ACP-like"/>
    <property type="match status" value="1"/>
</dbReference>
<comment type="caution">
    <text evidence="2">The sequence shown here is derived from an EMBL/GenBank/DDBJ whole genome shotgun (WGS) entry which is preliminary data.</text>
</comment>
<gene>
    <name evidence="2" type="ORF">XpruCFBP8353_22740</name>
    <name evidence="3" type="ORF">XpruCFBP8354_22815</name>
</gene>
<accession>A0A2N3RDJ5</accession>
<evidence type="ECO:0000313" key="2">
    <source>
        <dbReference type="EMBL" id="PKV10566.1"/>
    </source>
</evidence>
<feature type="non-terminal residue" evidence="2">
    <location>
        <position position="1"/>
    </location>
</feature>
<organism evidence="2 4">
    <name type="scientific">Xanthomonas prunicola</name>
    <dbReference type="NCBI Taxonomy" id="2053930"/>
    <lineage>
        <taxon>Bacteria</taxon>
        <taxon>Pseudomonadati</taxon>
        <taxon>Pseudomonadota</taxon>
        <taxon>Gammaproteobacteria</taxon>
        <taxon>Lysobacterales</taxon>
        <taxon>Lysobacteraceae</taxon>
        <taxon>Xanthomonas</taxon>
    </lineage>
</organism>
<dbReference type="InterPro" id="IPR036736">
    <property type="entry name" value="ACP-like_sf"/>
</dbReference>
<dbReference type="Pfam" id="PF00550">
    <property type="entry name" value="PP-binding"/>
    <property type="match status" value="1"/>
</dbReference>
<evidence type="ECO:0000259" key="1">
    <source>
        <dbReference type="Pfam" id="PF00550"/>
    </source>
</evidence>
<dbReference type="EMBL" id="PHKW01000032">
    <property type="protein sequence ID" value="PKV14842.1"/>
    <property type="molecule type" value="Genomic_DNA"/>
</dbReference>
<keyword evidence="5" id="KW-1185">Reference proteome</keyword>
<sequence length="43" mass="4743">SLLAVTLVERIKLEGIDSDVRTLFEQPTLADYAAAIEQVEIVL</sequence>
<dbReference type="InterPro" id="IPR009081">
    <property type="entry name" value="PP-bd_ACP"/>
</dbReference>
<dbReference type="Proteomes" id="UP000233720">
    <property type="component" value="Unassembled WGS sequence"/>
</dbReference>
<dbReference type="EMBL" id="PHKV01000033">
    <property type="protein sequence ID" value="PKV10566.1"/>
    <property type="molecule type" value="Genomic_DNA"/>
</dbReference>
<proteinExistence type="predicted"/>
<dbReference type="Proteomes" id="UP000233748">
    <property type="component" value="Unassembled WGS sequence"/>
</dbReference>